<dbReference type="InterPro" id="IPR004682">
    <property type="entry name" value="TRAP_DctP"/>
</dbReference>
<keyword evidence="3" id="KW-0732">Signal</keyword>
<dbReference type="NCBIfam" id="TIGR00787">
    <property type="entry name" value="dctP"/>
    <property type="match status" value="1"/>
</dbReference>
<gene>
    <name evidence="4" type="ORF">ACFPOG_28845</name>
</gene>
<name>A0ABW0KHM1_9BACL</name>
<accession>A0ABW0KHM1</accession>
<dbReference type="RefSeq" id="WP_270877662.1">
    <property type="nucleotide sequence ID" value="NZ_JAQFVF010000005.1"/>
</dbReference>
<keyword evidence="5" id="KW-1185">Reference proteome</keyword>
<organism evidence="4 5">
    <name type="scientific">Paenibacillus aestuarii</name>
    <dbReference type="NCBI Taxonomy" id="516965"/>
    <lineage>
        <taxon>Bacteria</taxon>
        <taxon>Bacillati</taxon>
        <taxon>Bacillota</taxon>
        <taxon>Bacilli</taxon>
        <taxon>Bacillales</taxon>
        <taxon>Paenibacillaceae</taxon>
        <taxon>Paenibacillus</taxon>
    </lineage>
</organism>
<sequence length="351" mass="39560">MKTFAGIALFVILGLVTAVVFGFSSQFNSGQRVYDDEQQGLGEQTVIRFSFVVAENTPKGRAAQEFARLVKLKTNDTVRVELFPNGTLYNENDEVAALQRGSIQIIAPSFSNISEVVPEWMAMDLPFAFRNDEAVKEAFQGKIGSILMGKLESHGMIGLGLWANGFQQMTSNVRPLVHLEDFRNLKFRILPSKIIEAQFRLLNAGTSPIPFNKVYRSMESGEVDSGENTISNIYSRKLYQVQKYLTISNHAYLGYGVIMNKQFWDKLSLANQQAITAAMQEATVWANQDAISFNNKQLDDLKKTGQMDIHILTDDERQAWQQALEPVYTEARAYIGQELLDAVNELRQHNK</sequence>
<dbReference type="InterPro" id="IPR018389">
    <property type="entry name" value="DctP_fam"/>
</dbReference>
<dbReference type="PIRSF" id="PIRSF006470">
    <property type="entry name" value="DctB"/>
    <property type="match status" value="1"/>
</dbReference>
<comment type="caution">
    <text evidence="4">The sequence shown here is derived from an EMBL/GenBank/DDBJ whole genome shotgun (WGS) entry which is preliminary data.</text>
</comment>
<evidence type="ECO:0000313" key="5">
    <source>
        <dbReference type="Proteomes" id="UP001596044"/>
    </source>
</evidence>
<evidence type="ECO:0000256" key="3">
    <source>
        <dbReference type="ARBA" id="ARBA00022729"/>
    </source>
</evidence>
<dbReference type="EMBL" id="JBHSMJ010000042">
    <property type="protein sequence ID" value="MFC5452222.1"/>
    <property type="molecule type" value="Genomic_DNA"/>
</dbReference>
<evidence type="ECO:0000313" key="4">
    <source>
        <dbReference type="EMBL" id="MFC5452222.1"/>
    </source>
</evidence>
<protein>
    <submittedName>
        <fullName evidence="4">DctP family TRAP transporter solute-binding subunit</fullName>
    </submittedName>
</protein>
<reference evidence="5" key="1">
    <citation type="journal article" date="2019" name="Int. J. Syst. Evol. Microbiol.">
        <title>The Global Catalogue of Microorganisms (GCM) 10K type strain sequencing project: providing services to taxonomists for standard genome sequencing and annotation.</title>
        <authorList>
            <consortium name="The Broad Institute Genomics Platform"/>
            <consortium name="The Broad Institute Genome Sequencing Center for Infectious Disease"/>
            <person name="Wu L."/>
            <person name="Ma J."/>
        </authorList>
    </citation>
    <scope>NUCLEOTIDE SEQUENCE [LARGE SCALE GENOMIC DNA]</scope>
    <source>
        <strain evidence="5">KACC 11904</strain>
    </source>
</reference>
<dbReference type="NCBIfam" id="NF037995">
    <property type="entry name" value="TRAP_S1"/>
    <property type="match status" value="1"/>
</dbReference>
<evidence type="ECO:0000256" key="1">
    <source>
        <dbReference type="ARBA" id="ARBA00009023"/>
    </source>
</evidence>
<comment type="similarity">
    <text evidence="1">Belongs to the bacterial solute-binding protein 7 family.</text>
</comment>
<dbReference type="Pfam" id="PF03480">
    <property type="entry name" value="DctP"/>
    <property type="match status" value="1"/>
</dbReference>
<dbReference type="PANTHER" id="PTHR33376">
    <property type="match status" value="1"/>
</dbReference>
<dbReference type="Proteomes" id="UP001596044">
    <property type="component" value="Unassembled WGS sequence"/>
</dbReference>
<proteinExistence type="inferred from homology"/>
<dbReference type="Gene3D" id="3.40.190.170">
    <property type="entry name" value="Bacterial extracellular solute-binding protein, family 7"/>
    <property type="match status" value="1"/>
</dbReference>
<dbReference type="InterPro" id="IPR038404">
    <property type="entry name" value="TRAP_DctP_sf"/>
</dbReference>
<keyword evidence="2" id="KW-0813">Transport</keyword>
<evidence type="ECO:0000256" key="2">
    <source>
        <dbReference type="ARBA" id="ARBA00022448"/>
    </source>
</evidence>
<dbReference type="PANTHER" id="PTHR33376:SF7">
    <property type="entry name" value="C4-DICARBOXYLATE-BINDING PROTEIN DCTB"/>
    <property type="match status" value="1"/>
</dbReference>